<evidence type="ECO:0000313" key="3">
    <source>
        <dbReference type="EMBL" id="UXI80187.1"/>
    </source>
</evidence>
<dbReference type="RefSeq" id="WP_261699450.1">
    <property type="nucleotide sequence ID" value="NZ_CP104697.1"/>
</dbReference>
<feature type="transmembrane region" description="Helical" evidence="2">
    <location>
        <begin position="497"/>
        <end position="526"/>
    </location>
</feature>
<dbReference type="EMBL" id="CP104697">
    <property type="protein sequence ID" value="UXI80187.1"/>
    <property type="molecule type" value="Genomic_DNA"/>
</dbReference>
<evidence type="ECO:0008006" key="5">
    <source>
        <dbReference type="Google" id="ProtNLM"/>
    </source>
</evidence>
<reference evidence="3" key="1">
    <citation type="submission" date="2022-09" db="EMBL/GenBank/DDBJ databases">
        <title>Streptomyces vinaceusdrappus strain AC-40.</title>
        <authorList>
            <person name="Sedeek A.M."/>
            <person name="Salah I."/>
            <person name="Kamel H.L."/>
            <person name="Soltan M.A."/>
            <person name="Elsayed T.R."/>
        </authorList>
    </citation>
    <scope>NUCLEOTIDE SEQUENCE</scope>
    <source>
        <strain evidence="3">AC-40</strain>
    </source>
</reference>
<feature type="region of interest" description="Disordered" evidence="1">
    <location>
        <begin position="245"/>
        <end position="268"/>
    </location>
</feature>
<feature type="region of interest" description="Disordered" evidence="1">
    <location>
        <begin position="463"/>
        <end position="486"/>
    </location>
</feature>
<name>A0ABY6BWR3_9ACTN</name>
<evidence type="ECO:0000256" key="2">
    <source>
        <dbReference type="SAM" id="Phobius"/>
    </source>
</evidence>
<dbReference type="Proteomes" id="UP001064390">
    <property type="component" value="Chromosome"/>
</dbReference>
<keyword evidence="4" id="KW-1185">Reference proteome</keyword>
<proteinExistence type="predicted"/>
<sequence>MSTLTTDERPPATGAQVGVLRLLLTLCGLTALLLTSATLVPAPARAADAPAANRPPAQAAYLADRLRENPVHITDQLPREVPRSMAPDFARLAERTGVPTYVLVLPHQGGSDEDLLGAVHDRLGRDGLFVLLDESGVSQAAAYGVSAPAEAARTTTAFELPYDAGPLRSFELFVEVVAQGTGRAEARADAAREKYRDGNEPEDMYIGPSDRRNQSFVTGIALTGVPLTILLVAWYVRRARRRFPRAATPRRTAGRTTPSATRRHPAAATRPMWRRLLAPGLALATAAAIALTALLVFDQTKRGPAPLPTSGDMTARVERVAKGLAQDPVYVDPESPRVLDEARLTRLHDRIERFGRSEGGGPVYVTVVPHLPEDESAGDEELFAAAVRAQLSKADGFGEANGVYVVADPLDGYIDVFNHGLRLESLRLLFDLPESISYGDDRADEADDHLLGERLDALMTYLDKSPRTEEPTTTGEPARALSPESENSLPPLFATDFWPGLFVGGVAALLLLGLVAGVLGIVAAVLRLRTPPVLRTQALKLAAPSKPSEAYLRRTAGTELSAAADALAETNDAGWQALALAWERFDAAMFLVDGDTEGLGSPGGPHTDPATLLAVIVLARASRKALDGDTNDRCCAVNPLHGPAAGRRHVRVSAQGNRRRMLSLCPLCLDAATAAPHELRERKLTLPGPAGTRVPYDEAEGIPLSALRDGINRLADKVRENAPAE</sequence>
<keyword evidence="2" id="KW-1133">Transmembrane helix</keyword>
<gene>
    <name evidence="3" type="ORF">N6Q81_20265</name>
</gene>
<protein>
    <recommendedName>
        <fullName evidence="5">DUF4350 domain-containing protein</fullName>
    </recommendedName>
</protein>
<evidence type="ECO:0000313" key="4">
    <source>
        <dbReference type="Proteomes" id="UP001064390"/>
    </source>
</evidence>
<keyword evidence="2" id="KW-0472">Membrane</keyword>
<feature type="transmembrane region" description="Helical" evidence="2">
    <location>
        <begin position="276"/>
        <end position="297"/>
    </location>
</feature>
<evidence type="ECO:0000256" key="1">
    <source>
        <dbReference type="SAM" id="MobiDB-lite"/>
    </source>
</evidence>
<accession>A0ABY6BWR3</accession>
<feature type="transmembrane region" description="Helical" evidence="2">
    <location>
        <begin position="216"/>
        <end position="236"/>
    </location>
</feature>
<organism evidence="3 4">
    <name type="scientific">Streptomyces vinaceusdrappus</name>
    <dbReference type="NCBI Taxonomy" id="67376"/>
    <lineage>
        <taxon>Bacteria</taxon>
        <taxon>Bacillati</taxon>
        <taxon>Actinomycetota</taxon>
        <taxon>Actinomycetes</taxon>
        <taxon>Kitasatosporales</taxon>
        <taxon>Streptomycetaceae</taxon>
        <taxon>Streptomyces</taxon>
        <taxon>Streptomyces rochei group</taxon>
    </lineage>
</organism>
<keyword evidence="2" id="KW-0812">Transmembrane</keyword>